<dbReference type="Gene3D" id="1.10.1660.10">
    <property type="match status" value="1"/>
</dbReference>
<dbReference type="RefSeq" id="WP_071456968.1">
    <property type="nucleotide sequence ID" value="NZ_CP017267.1"/>
</dbReference>
<organism evidence="6 7">
    <name type="scientific">Vagococcus teuberi</name>
    <dbReference type="NCBI Taxonomy" id="519472"/>
    <lineage>
        <taxon>Bacteria</taxon>
        <taxon>Bacillati</taxon>
        <taxon>Bacillota</taxon>
        <taxon>Bacilli</taxon>
        <taxon>Lactobacillales</taxon>
        <taxon>Enterococcaceae</taxon>
        <taxon>Vagococcus</taxon>
    </lineage>
</organism>
<keyword evidence="4" id="KW-0804">Transcription</keyword>
<proteinExistence type="predicted"/>
<dbReference type="InterPro" id="IPR047057">
    <property type="entry name" value="MerR_fam"/>
</dbReference>
<evidence type="ECO:0000256" key="1">
    <source>
        <dbReference type="ARBA" id="ARBA00022491"/>
    </source>
</evidence>
<evidence type="ECO:0000256" key="4">
    <source>
        <dbReference type="ARBA" id="ARBA00023163"/>
    </source>
</evidence>
<evidence type="ECO:0000256" key="2">
    <source>
        <dbReference type="ARBA" id="ARBA00023015"/>
    </source>
</evidence>
<dbReference type="CDD" id="cd01105">
    <property type="entry name" value="HTH_GlnR-like"/>
    <property type="match status" value="1"/>
</dbReference>
<accession>A0A1J0A615</accession>
<evidence type="ECO:0000259" key="5">
    <source>
        <dbReference type="PROSITE" id="PS50937"/>
    </source>
</evidence>
<evidence type="ECO:0000313" key="6">
    <source>
        <dbReference type="EMBL" id="APB31374.1"/>
    </source>
</evidence>
<dbReference type="GO" id="GO:0003677">
    <property type="term" value="F:DNA binding"/>
    <property type="evidence" value="ECO:0007669"/>
    <property type="project" value="UniProtKB-KW"/>
</dbReference>
<reference evidence="6 7" key="1">
    <citation type="submission" date="2016-09" db="EMBL/GenBank/DDBJ databases">
        <title>Vagococcus teuberi sp. nov., isolated from the Malian artisanal sour milk fene.</title>
        <authorList>
            <person name="Wullschleger S."/>
            <person name="Seifert C."/>
            <person name="Baumgartner S."/>
            <person name="Lacroix C."/>
            <person name="Bonfoh B."/>
            <person name="Stevens M.J."/>
            <person name="Meile L."/>
        </authorList>
    </citation>
    <scope>NUCLEOTIDE SEQUENCE [LARGE SCALE GENOMIC DNA]</scope>
    <source>
        <strain evidence="6 7">DSM 21459</strain>
    </source>
</reference>
<dbReference type="Pfam" id="PF13411">
    <property type="entry name" value="MerR_1"/>
    <property type="match status" value="1"/>
</dbReference>
<dbReference type="SUPFAM" id="SSF46955">
    <property type="entry name" value="Putative DNA-binding domain"/>
    <property type="match status" value="1"/>
</dbReference>
<evidence type="ECO:0000313" key="7">
    <source>
        <dbReference type="Proteomes" id="UP000191200"/>
    </source>
</evidence>
<name>A0A1J0A615_9ENTE</name>
<dbReference type="AlphaFoldDB" id="A0A1J0A615"/>
<dbReference type="SMART" id="SM00422">
    <property type="entry name" value="HTH_MERR"/>
    <property type="match status" value="1"/>
</dbReference>
<dbReference type="PROSITE" id="PS00552">
    <property type="entry name" value="HTH_MERR_1"/>
    <property type="match status" value="1"/>
</dbReference>
<dbReference type="OrthoDB" id="9806513at2"/>
<dbReference type="PANTHER" id="PTHR30204">
    <property type="entry name" value="REDOX-CYCLING DRUG-SENSING TRANSCRIPTIONAL ACTIVATOR SOXR"/>
    <property type="match status" value="1"/>
</dbReference>
<keyword evidence="2" id="KW-0805">Transcription regulation</keyword>
<dbReference type="STRING" id="519472.BHY08_05745"/>
<protein>
    <submittedName>
        <fullName evidence="6">MerR family transcriptional regulator</fullName>
    </submittedName>
</protein>
<dbReference type="PANTHER" id="PTHR30204:SF65">
    <property type="entry name" value="HTH-TYPE TRANSCRIPTIONAL REGULATOR TNRA"/>
    <property type="match status" value="1"/>
</dbReference>
<evidence type="ECO:0000256" key="3">
    <source>
        <dbReference type="ARBA" id="ARBA00023125"/>
    </source>
</evidence>
<keyword evidence="1" id="KW-0678">Repressor</keyword>
<dbReference type="InterPro" id="IPR000551">
    <property type="entry name" value="MerR-type_HTH_dom"/>
</dbReference>
<keyword evidence="7" id="KW-1185">Reference proteome</keyword>
<gene>
    <name evidence="6" type="ORF">BHY08_05745</name>
</gene>
<keyword evidence="3" id="KW-0238">DNA-binding</keyword>
<dbReference type="KEGG" id="vte:BHY08_05745"/>
<sequence>MNKRDLKRSKSVFPIGSVMLLTELTARQIRYYEEQQLIHPKRNEGNNRLFSLNDIDLLLDIKDMLDDGYTIKDIKASFDKEKRKQEKLSEEKIRIALYNDLMNESRFNRY</sequence>
<feature type="domain" description="HTH merR-type" evidence="5">
    <location>
        <begin position="12"/>
        <end position="80"/>
    </location>
</feature>
<dbReference type="Proteomes" id="UP000191200">
    <property type="component" value="Chromosome"/>
</dbReference>
<dbReference type="InterPro" id="IPR009061">
    <property type="entry name" value="DNA-bd_dom_put_sf"/>
</dbReference>
<dbReference type="GO" id="GO:0003700">
    <property type="term" value="F:DNA-binding transcription factor activity"/>
    <property type="evidence" value="ECO:0007669"/>
    <property type="project" value="InterPro"/>
</dbReference>
<dbReference type="PROSITE" id="PS50937">
    <property type="entry name" value="HTH_MERR_2"/>
    <property type="match status" value="1"/>
</dbReference>
<dbReference type="EMBL" id="CP017267">
    <property type="protein sequence ID" value="APB31374.1"/>
    <property type="molecule type" value="Genomic_DNA"/>
</dbReference>